<sequence>MGIQNKCSAIGTWTLLRLVVLPFLLADLKRQAMRFTLCIASRSMKAFLIEKFVNTVAECFCTHTDRKCAASNRSRQTAEPNTTLRMTGIDLKDSTNARFSF</sequence>
<dbReference type="AlphaFoldDB" id="A0A6G5A1Z4"/>
<dbReference type="EMBL" id="GIKN01002772">
    <property type="protein sequence ID" value="NIE45045.1"/>
    <property type="molecule type" value="Transcribed_RNA"/>
</dbReference>
<reference evidence="2" key="1">
    <citation type="submission" date="2020-03" db="EMBL/GenBank/DDBJ databases">
        <title>A transcriptome and proteome of the tick Rhipicephalus microplus shaped by the genetic composition of its hosts and developmental stage.</title>
        <authorList>
            <person name="Garcia G.R."/>
            <person name="Ribeiro J.M.C."/>
            <person name="Maruyama S.R."/>
            <person name="Gardinasse L.G."/>
            <person name="Nelson K."/>
            <person name="Ferreira B.R."/>
            <person name="Andrade T.G."/>
            <person name="Santos I.K.F.M."/>
        </authorList>
    </citation>
    <scope>NUCLEOTIDE SEQUENCE</scope>
    <source>
        <strain evidence="2">NSGR</strain>
        <tissue evidence="2">Salivary glands</tissue>
    </source>
</reference>
<protein>
    <submittedName>
        <fullName evidence="2">Uncharacterized protein</fullName>
    </submittedName>
</protein>
<evidence type="ECO:0000256" key="1">
    <source>
        <dbReference type="SAM" id="MobiDB-lite"/>
    </source>
</evidence>
<accession>A0A6G5A1Z4</accession>
<feature type="region of interest" description="Disordered" evidence="1">
    <location>
        <begin position="72"/>
        <end position="101"/>
    </location>
</feature>
<feature type="compositionally biased region" description="Polar residues" evidence="1">
    <location>
        <begin position="72"/>
        <end position="85"/>
    </location>
</feature>
<proteinExistence type="predicted"/>
<evidence type="ECO:0000313" key="2">
    <source>
        <dbReference type="EMBL" id="NIE45045.1"/>
    </source>
</evidence>
<name>A0A6G5A1Z4_RHIMP</name>
<organism evidence="2">
    <name type="scientific">Rhipicephalus microplus</name>
    <name type="common">Cattle tick</name>
    <name type="synonym">Boophilus microplus</name>
    <dbReference type="NCBI Taxonomy" id="6941"/>
    <lineage>
        <taxon>Eukaryota</taxon>
        <taxon>Metazoa</taxon>
        <taxon>Ecdysozoa</taxon>
        <taxon>Arthropoda</taxon>
        <taxon>Chelicerata</taxon>
        <taxon>Arachnida</taxon>
        <taxon>Acari</taxon>
        <taxon>Parasitiformes</taxon>
        <taxon>Ixodida</taxon>
        <taxon>Ixodoidea</taxon>
        <taxon>Ixodidae</taxon>
        <taxon>Rhipicephalinae</taxon>
        <taxon>Rhipicephalus</taxon>
        <taxon>Boophilus</taxon>
    </lineage>
</organism>